<dbReference type="EMBL" id="OB662908">
    <property type="protein sequence ID" value="CAD7230726.1"/>
    <property type="molecule type" value="Genomic_DNA"/>
</dbReference>
<dbReference type="SUPFAM" id="SSF49562">
    <property type="entry name" value="C2 domain (Calcium/lipid-binding domain, CaLB)"/>
    <property type="match status" value="1"/>
</dbReference>
<dbReference type="PANTHER" id="PTHR10316">
    <property type="entry name" value="MEMBRANE ASSOCIATED GUANYLATE KINASE-RELATED"/>
    <property type="match status" value="1"/>
</dbReference>
<dbReference type="CDD" id="cd00201">
    <property type="entry name" value="WW"/>
    <property type="match status" value="3"/>
</dbReference>
<sequence>MSSSNQRRNATKIRLTVLCAKNLYKKDLFRLPDPYAKILVEGSGECHSTDPCKGTLDPRWNQYYDLYISGGDTIVISIWDHRKIHKNDRSGFLGCVKISTSAIGRLKDTGCEFSLESNVTVLDRWGNIDCPPGWEERETPQGRFYFINHHAKAEPAKEEQTSTPVTTSSVQSPRSPPVRQSSAPVVGSKSPSPPSLLHSQSTREARSPPHASSAEAGGTEASSIPSTPSPGANPSSSRSSRSDADRRRRAKKSSSKSSGTPSTPQRTDTEAPDVLINGSASPQTETGTPVPTTQEPPQLLPPLPSLELPTGWEMLRTAQGQIFFHHRPTRTSTWHDPRIPKEVQLKSQDVDKALGALPSGWEQRETASGRPYFVDHRRRTTQFADPRLLAASGTLVRNLVENRHPTQIAALALETPPPPAPVPPPPPPQVSWGQRRV</sequence>
<reference evidence="3" key="1">
    <citation type="submission" date="2020-11" db="EMBL/GenBank/DDBJ databases">
        <authorList>
            <person name="Tran Van P."/>
        </authorList>
    </citation>
    <scope>NUCLEOTIDE SEQUENCE</scope>
</reference>
<feature type="compositionally biased region" description="Low complexity" evidence="2">
    <location>
        <begin position="282"/>
        <end position="297"/>
    </location>
</feature>
<dbReference type="PROSITE" id="PS50020">
    <property type="entry name" value="WW_DOMAIN_2"/>
    <property type="match status" value="3"/>
</dbReference>
<feature type="region of interest" description="Disordered" evidence="2">
    <location>
        <begin position="412"/>
        <end position="437"/>
    </location>
</feature>
<dbReference type="Gene3D" id="2.20.70.10">
    <property type="match status" value="3"/>
</dbReference>
<evidence type="ECO:0000256" key="2">
    <source>
        <dbReference type="SAM" id="MobiDB-lite"/>
    </source>
</evidence>
<name>A0A7R8WHT1_9CRUS</name>
<dbReference type="PANTHER" id="PTHR10316:SF40">
    <property type="entry name" value="LD27118P"/>
    <property type="match status" value="1"/>
</dbReference>
<feature type="compositionally biased region" description="Low complexity" evidence="2">
    <location>
        <begin position="211"/>
        <end position="223"/>
    </location>
</feature>
<dbReference type="SUPFAM" id="SSF51045">
    <property type="entry name" value="WW domain"/>
    <property type="match status" value="3"/>
</dbReference>
<organism evidence="3">
    <name type="scientific">Cyprideis torosa</name>
    <dbReference type="NCBI Taxonomy" id="163714"/>
    <lineage>
        <taxon>Eukaryota</taxon>
        <taxon>Metazoa</taxon>
        <taxon>Ecdysozoa</taxon>
        <taxon>Arthropoda</taxon>
        <taxon>Crustacea</taxon>
        <taxon>Oligostraca</taxon>
        <taxon>Ostracoda</taxon>
        <taxon>Podocopa</taxon>
        <taxon>Podocopida</taxon>
        <taxon>Cytherocopina</taxon>
        <taxon>Cytheroidea</taxon>
        <taxon>Cytherideidae</taxon>
        <taxon>Cyprideis</taxon>
    </lineage>
</organism>
<dbReference type="OrthoDB" id="423283at2759"/>
<proteinExistence type="predicted"/>
<protein>
    <submittedName>
        <fullName evidence="3">Uncharacterized protein</fullName>
    </submittedName>
</protein>
<dbReference type="Pfam" id="PF00168">
    <property type="entry name" value="C2"/>
    <property type="match status" value="1"/>
</dbReference>
<evidence type="ECO:0000256" key="1">
    <source>
        <dbReference type="ARBA" id="ARBA00022737"/>
    </source>
</evidence>
<dbReference type="AlphaFoldDB" id="A0A7R8WHT1"/>
<feature type="compositionally biased region" description="Pro residues" evidence="2">
    <location>
        <begin position="415"/>
        <end position="429"/>
    </location>
</feature>
<dbReference type="InterPro" id="IPR001202">
    <property type="entry name" value="WW_dom"/>
</dbReference>
<dbReference type="InterPro" id="IPR036020">
    <property type="entry name" value="WW_dom_sf"/>
</dbReference>
<dbReference type="Gene3D" id="2.60.40.150">
    <property type="entry name" value="C2 domain"/>
    <property type="match status" value="1"/>
</dbReference>
<dbReference type="Pfam" id="PF00397">
    <property type="entry name" value="WW"/>
    <property type="match status" value="3"/>
</dbReference>
<dbReference type="GO" id="GO:0007165">
    <property type="term" value="P:signal transduction"/>
    <property type="evidence" value="ECO:0007669"/>
    <property type="project" value="TreeGrafter"/>
</dbReference>
<dbReference type="InterPro" id="IPR035892">
    <property type="entry name" value="C2_domain_sf"/>
</dbReference>
<feature type="compositionally biased region" description="Low complexity" evidence="2">
    <location>
        <begin position="161"/>
        <end position="200"/>
    </location>
</feature>
<gene>
    <name evidence="3" type="ORF">CTOB1V02_LOCUS8582</name>
</gene>
<dbReference type="InterPro" id="IPR000008">
    <property type="entry name" value="C2_dom"/>
</dbReference>
<dbReference type="PROSITE" id="PS01159">
    <property type="entry name" value="WW_DOMAIN_1"/>
    <property type="match status" value="2"/>
</dbReference>
<feature type="region of interest" description="Disordered" evidence="2">
    <location>
        <begin position="153"/>
        <end position="306"/>
    </location>
</feature>
<dbReference type="GO" id="GO:0005737">
    <property type="term" value="C:cytoplasm"/>
    <property type="evidence" value="ECO:0007669"/>
    <property type="project" value="TreeGrafter"/>
</dbReference>
<dbReference type="SMART" id="SM00239">
    <property type="entry name" value="C2"/>
    <property type="match status" value="1"/>
</dbReference>
<dbReference type="SMART" id="SM00456">
    <property type="entry name" value="WW"/>
    <property type="match status" value="3"/>
</dbReference>
<dbReference type="CDD" id="cd08382">
    <property type="entry name" value="C2_Smurf-like"/>
    <property type="match status" value="1"/>
</dbReference>
<keyword evidence="1" id="KW-0677">Repeat</keyword>
<evidence type="ECO:0000313" key="3">
    <source>
        <dbReference type="EMBL" id="CAD7230726.1"/>
    </source>
</evidence>
<accession>A0A7R8WHT1</accession>
<feature type="compositionally biased region" description="Polar residues" evidence="2">
    <location>
        <begin position="224"/>
        <end position="234"/>
    </location>
</feature>
<dbReference type="FunFam" id="2.20.70.10:FF:000017">
    <property type="entry name" value="E3 ubiquitin-protein ligase"/>
    <property type="match status" value="1"/>
</dbReference>
<dbReference type="PROSITE" id="PS50004">
    <property type="entry name" value="C2"/>
    <property type="match status" value="1"/>
</dbReference>